<gene>
    <name evidence="2" type="ORF">TsocGM_09760</name>
</gene>
<protein>
    <submittedName>
        <fullName evidence="2">DUF932 domain-containing protein</fullName>
    </submittedName>
</protein>
<reference evidence="2 3" key="2">
    <citation type="submission" date="2019-01" db="EMBL/GenBank/DDBJ databases">
        <title>Tautonia sociabilis, a novel thermotolerant planctomycete of Isosphaeraceae family, isolated from a 4000 m deep subterranean habitat.</title>
        <authorList>
            <person name="Kovaleva O.L."/>
            <person name="Elcheninov A.G."/>
            <person name="Van Heerden E."/>
            <person name="Toshchakov S.V."/>
            <person name="Novikov A."/>
            <person name="Bonch-Osmolovskaya E.A."/>
            <person name="Kublanov I.V."/>
        </authorList>
    </citation>
    <scope>NUCLEOTIDE SEQUENCE [LARGE SCALE GENOMIC DNA]</scope>
    <source>
        <strain evidence="2 3">GM2012</strain>
    </source>
</reference>
<sequence>MTNLTHAHRELFRRTPDQIFPTLQALWEHCQAQKERSTDRWRPPQAIRPGPDGGRLVVDLGDGNEPFALNDWSFGQLCSIARVSKETVNRVSADTASRVLQETLPAGNKPLQVFTEDDLIRSIHGHTYTRLHDVEVVTMLREFAVDFRPPQEGTGGGTGLYCGEQDLFAFLIDPTGWAEIDGQAFAPGFFVWNSEVGRRSVGISTFWFQAVCRNHIVWDATEVVEFTRKHTGRVGEALGDIRSIVETLVETRDARRDGFVAVVRKAMESKLGEDAEEVMKVLTRSGITRALARRAIEIAGRQGRFTVFALVDALTRLARELPNAGDRTEADQRASSLLALAAS</sequence>
<feature type="region of interest" description="Disordered" evidence="1">
    <location>
        <begin position="34"/>
        <end position="53"/>
    </location>
</feature>
<name>A0A432MLB2_9BACT</name>
<dbReference type="EMBL" id="RYZH01000015">
    <property type="protein sequence ID" value="RUL87997.1"/>
    <property type="molecule type" value="Genomic_DNA"/>
</dbReference>
<dbReference type="AlphaFoldDB" id="A0A432MLB2"/>
<proteinExistence type="predicted"/>
<evidence type="ECO:0000256" key="1">
    <source>
        <dbReference type="SAM" id="MobiDB-lite"/>
    </source>
</evidence>
<accession>A0A432MLB2</accession>
<dbReference type="RefSeq" id="WP_126725118.1">
    <property type="nucleotide sequence ID" value="NZ_RYZH01000015.1"/>
</dbReference>
<keyword evidence="3" id="KW-1185">Reference proteome</keyword>
<organism evidence="2 3">
    <name type="scientific">Tautonia sociabilis</name>
    <dbReference type="NCBI Taxonomy" id="2080755"/>
    <lineage>
        <taxon>Bacteria</taxon>
        <taxon>Pseudomonadati</taxon>
        <taxon>Planctomycetota</taxon>
        <taxon>Planctomycetia</taxon>
        <taxon>Isosphaerales</taxon>
        <taxon>Isosphaeraceae</taxon>
        <taxon>Tautonia</taxon>
    </lineage>
</organism>
<evidence type="ECO:0000313" key="2">
    <source>
        <dbReference type="EMBL" id="RUL87997.1"/>
    </source>
</evidence>
<reference evidence="2 3" key="1">
    <citation type="submission" date="2018-12" db="EMBL/GenBank/DDBJ databases">
        <authorList>
            <person name="Toschakov S.V."/>
        </authorList>
    </citation>
    <scope>NUCLEOTIDE SEQUENCE [LARGE SCALE GENOMIC DNA]</scope>
    <source>
        <strain evidence="2 3">GM2012</strain>
    </source>
</reference>
<comment type="caution">
    <text evidence="2">The sequence shown here is derived from an EMBL/GenBank/DDBJ whole genome shotgun (WGS) entry which is preliminary data.</text>
</comment>
<dbReference type="OrthoDB" id="7215872at2"/>
<dbReference type="Proteomes" id="UP000280296">
    <property type="component" value="Unassembled WGS sequence"/>
</dbReference>
<evidence type="ECO:0000313" key="3">
    <source>
        <dbReference type="Proteomes" id="UP000280296"/>
    </source>
</evidence>